<protein>
    <submittedName>
        <fullName evidence="2">Uncharacterized protein</fullName>
    </submittedName>
</protein>
<dbReference type="Proteomes" id="UP001152803">
    <property type="component" value="Unassembled WGS sequence"/>
</dbReference>
<name>A0A9Q1I377_CONCO</name>
<proteinExistence type="predicted"/>
<dbReference type="EMBL" id="JAFJMO010000004">
    <property type="protein sequence ID" value="KAJ8278750.1"/>
    <property type="molecule type" value="Genomic_DNA"/>
</dbReference>
<gene>
    <name evidence="2" type="ORF">COCON_G00058160</name>
</gene>
<evidence type="ECO:0000313" key="2">
    <source>
        <dbReference type="EMBL" id="KAJ8278750.1"/>
    </source>
</evidence>
<dbReference type="AlphaFoldDB" id="A0A9Q1I377"/>
<feature type="compositionally biased region" description="Low complexity" evidence="1">
    <location>
        <begin position="44"/>
        <end position="55"/>
    </location>
</feature>
<sequence>MAGNLRRQPGLNKQETDKFPQSELRAPGTSSDFGFSRKGQLIFSASQPSSRPASSTLGPGSGSLVSNGTGFSSVSIFSSEQQQRWIQATAKVGAVELHAVNN</sequence>
<organism evidence="2 3">
    <name type="scientific">Conger conger</name>
    <name type="common">Conger eel</name>
    <name type="synonym">Muraena conger</name>
    <dbReference type="NCBI Taxonomy" id="82655"/>
    <lineage>
        <taxon>Eukaryota</taxon>
        <taxon>Metazoa</taxon>
        <taxon>Chordata</taxon>
        <taxon>Craniata</taxon>
        <taxon>Vertebrata</taxon>
        <taxon>Euteleostomi</taxon>
        <taxon>Actinopterygii</taxon>
        <taxon>Neopterygii</taxon>
        <taxon>Teleostei</taxon>
        <taxon>Anguilliformes</taxon>
        <taxon>Congridae</taxon>
        <taxon>Conger</taxon>
    </lineage>
</organism>
<keyword evidence="3" id="KW-1185">Reference proteome</keyword>
<accession>A0A9Q1I377</accession>
<comment type="caution">
    <text evidence="2">The sequence shown here is derived from an EMBL/GenBank/DDBJ whole genome shotgun (WGS) entry which is preliminary data.</text>
</comment>
<feature type="region of interest" description="Disordered" evidence="1">
    <location>
        <begin position="1"/>
        <end position="64"/>
    </location>
</feature>
<reference evidence="2" key="1">
    <citation type="journal article" date="2023" name="Science">
        <title>Genome structures resolve the early diversification of teleost fishes.</title>
        <authorList>
            <person name="Parey E."/>
            <person name="Louis A."/>
            <person name="Montfort J."/>
            <person name="Bouchez O."/>
            <person name="Roques C."/>
            <person name="Iampietro C."/>
            <person name="Lluch J."/>
            <person name="Castinel A."/>
            <person name="Donnadieu C."/>
            <person name="Desvignes T."/>
            <person name="Floi Bucao C."/>
            <person name="Jouanno E."/>
            <person name="Wen M."/>
            <person name="Mejri S."/>
            <person name="Dirks R."/>
            <person name="Jansen H."/>
            <person name="Henkel C."/>
            <person name="Chen W.J."/>
            <person name="Zahm M."/>
            <person name="Cabau C."/>
            <person name="Klopp C."/>
            <person name="Thompson A.W."/>
            <person name="Robinson-Rechavi M."/>
            <person name="Braasch I."/>
            <person name="Lecointre G."/>
            <person name="Bobe J."/>
            <person name="Postlethwait J.H."/>
            <person name="Berthelot C."/>
            <person name="Roest Crollius H."/>
            <person name="Guiguen Y."/>
        </authorList>
    </citation>
    <scope>NUCLEOTIDE SEQUENCE</scope>
    <source>
        <strain evidence="2">Concon-B</strain>
    </source>
</reference>
<evidence type="ECO:0000313" key="3">
    <source>
        <dbReference type="Proteomes" id="UP001152803"/>
    </source>
</evidence>
<evidence type="ECO:0000256" key="1">
    <source>
        <dbReference type="SAM" id="MobiDB-lite"/>
    </source>
</evidence>